<protein>
    <submittedName>
        <fullName evidence="1">Uncharacterized protein</fullName>
    </submittedName>
</protein>
<dbReference type="Proteomes" id="UP001589814">
    <property type="component" value="Unassembled WGS sequence"/>
</dbReference>
<gene>
    <name evidence="1" type="ORF">ACFFHW_09500</name>
</gene>
<dbReference type="RefSeq" id="WP_019951797.1">
    <property type="nucleotide sequence ID" value="NZ_JBHLVX010000040.1"/>
</dbReference>
<evidence type="ECO:0000313" key="2">
    <source>
        <dbReference type="Proteomes" id="UP001589814"/>
    </source>
</evidence>
<sequence length="164" mass="18257">MNDSFDDESGIELPGFIALESGEGSVPVAIGWSLPDGRIKHTLIQPDESWLHDASLSFGDYAIDELSSLGASVSDVLRELETDYYGSTLYSSHPDDDAVALERLFEVVRGNPFIELSGAASLYAEREEWHLQYGELFSELGLEPGRAEHELQVMLTLHVRWLDE</sequence>
<accession>A0ABV6G3R5</accession>
<reference evidence="1 2" key="1">
    <citation type="submission" date="2024-09" db="EMBL/GenBank/DDBJ databases">
        <authorList>
            <person name="Sun Q."/>
            <person name="Mori K."/>
        </authorList>
    </citation>
    <scope>NUCLEOTIDE SEQUENCE [LARGE SCALE GENOMIC DNA]</scope>
    <source>
        <strain evidence="1 2">CCM 7415</strain>
    </source>
</reference>
<comment type="caution">
    <text evidence="1">The sequence shown here is derived from an EMBL/GenBank/DDBJ whole genome shotgun (WGS) entry which is preliminary data.</text>
</comment>
<organism evidence="1 2">
    <name type="scientific">Kushneria aurantia</name>
    <dbReference type="NCBI Taxonomy" id="504092"/>
    <lineage>
        <taxon>Bacteria</taxon>
        <taxon>Pseudomonadati</taxon>
        <taxon>Pseudomonadota</taxon>
        <taxon>Gammaproteobacteria</taxon>
        <taxon>Oceanospirillales</taxon>
        <taxon>Halomonadaceae</taxon>
        <taxon>Kushneria</taxon>
    </lineage>
</organism>
<dbReference type="EMBL" id="JBHLVX010000040">
    <property type="protein sequence ID" value="MFC0268214.1"/>
    <property type="molecule type" value="Genomic_DNA"/>
</dbReference>
<evidence type="ECO:0000313" key="1">
    <source>
        <dbReference type="EMBL" id="MFC0268214.1"/>
    </source>
</evidence>
<name>A0ABV6G3R5_9GAMM</name>
<proteinExistence type="predicted"/>
<keyword evidence="2" id="KW-1185">Reference proteome</keyword>